<sequence>MVNHHLSSTDAITIGDFPPLSEIIEVFLKGISNMSLLLPLPVGASLLPLRLLVDSRCQRRGENTLASTCLPARLPLASMTLAGLQMTCL</sequence>
<keyword evidence="2" id="KW-1185">Reference proteome</keyword>
<evidence type="ECO:0000313" key="2">
    <source>
        <dbReference type="Proteomes" id="UP000008792"/>
    </source>
</evidence>
<gene>
    <name evidence="1" type="primary">Dvir\GJ26145</name>
    <name evidence="1" type="ORF">Dvir_GJ26145</name>
</gene>
<evidence type="ECO:0000313" key="1">
    <source>
        <dbReference type="EMBL" id="KRF80940.1"/>
    </source>
</evidence>
<dbReference type="EMBL" id="CH940657">
    <property type="protein sequence ID" value="KRF80940.1"/>
    <property type="molecule type" value="Genomic_DNA"/>
</dbReference>
<dbReference type="Proteomes" id="UP000008792">
    <property type="component" value="Unassembled WGS sequence"/>
</dbReference>
<dbReference type="InParanoid" id="A0A0Q9W820"/>
<organism evidence="1 2">
    <name type="scientific">Drosophila virilis</name>
    <name type="common">Fruit fly</name>
    <dbReference type="NCBI Taxonomy" id="7244"/>
    <lineage>
        <taxon>Eukaryota</taxon>
        <taxon>Metazoa</taxon>
        <taxon>Ecdysozoa</taxon>
        <taxon>Arthropoda</taxon>
        <taxon>Hexapoda</taxon>
        <taxon>Insecta</taxon>
        <taxon>Pterygota</taxon>
        <taxon>Neoptera</taxon>
        <taxon>Endopterygota</taxon>
        <taxon>Diptera</taxon>
        <taxon>Brachycera</taxon>
        <taxon>Muscomorpha</taxon>
        <taxon>Ephydroidea</taxon>
        <taxon>Drosophilidae</taxon>
        <taxon>Drosophila</taxon>
    </lineage>
</organism>
<protein>
    <submittedName>
        <fullName evidence="1">Uncharacterized protein</fullName>
    </submittedName>
</protein>
<name>A0A0Q9W820_DROVI</name>
<proteinExistence type="predicted"/>
<dbReference type="AlphaFoldDB" id="A0A0Q9W820"/>
<accession>A0A0Q9W820</accession>
<reference evidence="1 2" key="1">
    <citation type="journal article" date="2007" name="Nature">
        <title>Evolution of genes and genomes on the Drosophila phylogeny.</title>
        <authorList>
            <consortium name="Drosophila 12 Genomes Consortium"/>
            <person name="Clark A.G."/>
            <person name="Eisen M.B."/>
            <person name="Smith D.R."/>
            <person name="Bergman C.M."/>
            <person name="Oliver B."/>
            <person name="Markow T.A."/>
            <person name="Kaufman T.C."/>
            <person name="Kellis M."/>
            <person name="Gelbart W."/>
            <person name="Iyer V.N."/>
            <person name="Pollard D.A."/>
            <person name="Sackton T.B."/>
            <person name="Larracuente A.M."/>
            <person name="Singh N.D."/>
            <person name="Abad J.P."/>
            <person name="Abt D.N."/>
            <person name="Adryan B."/>
            <person name="Aguade M."/>
            <person name="Akashi H."/>
            <person name="Anderson W.W."/>
            <person name="Aquadro C.F."/>
            <person name="Ardell D.H."/>
            <person name="Arguello R."/>
            <person name="Artieri C.G."/>
            <person name="Barbash D.A."/>
            <person name="Barker D."/>
            <person name="Barsanti P."/>
            <person name="Batterham P."/>
            <person name="Batzoglou S."/>
            <person name="Begun D."/>
            <person name="Bhutkar A."/>
            <person name="Blanco E."/>
            <person name="Bosak S.A."/>
            <person name="Bradley R.K."/>
            <person name="Brand A.D."/>
            <person name="Brent M.R."/>
            <person name="Brooks A.N."/>
            <person name="Brown R.H."/>
            <person name="Butlin R.K."/>
            <person name="Caggese C."/>
            <person name="Calvi B.R."/>
            <person name="Bernardo de Carvalho A."/>
            <person name="Caspi A."/>
            <person name="Castrezana S."/>
            <person name="Celniker S.E."/>
            <person name="Chang J.L."/>
            <person name="Chapple C."/>
            <person name="Chatterji S."/>
            <person name="Chinwalla A."/>
            <person name="Civetta A."/>
            <person name="Clifton S.W."/>
            <person name="Comeron J.M."/>
            <person name="Costello J.C."/>
            <person name="Coyne J.A."/>
            <person name="Daub J."/>
            <person name="David R.G."/>
            <person name="Delcher A.L."/>
            <person name="Delehaunty K."/>
            <person name="Do C.B."/>
            <person name="Ebling H."/>
            <person name="Edwards K."/>
            <person name="Eickbush T."/>
            <person name="Evans J.D."/>
            <person name="Filipski A."/>
            <person name="Findeiss S."/>
            <person name="Freyhult E."/>
            <person name="Fulton L."/>
            <person name="Fulton R."/>
            <person name="Garcia A.C."/>
            <person name="Gardiner A."/>
            <person name="Garfield D.A."/>
            <person name="Garvin B.E."/>
            <person name="Gibson G."/>
            <person name="Gilbert D."/>
            <person name="Gnerre S."/>
            <person name="Godfrey J."/>
            <person name="Good R."/>
            <person name="Gotea V."/>
            <person name="Gravely B."/>
            <person name="Greenberg A.J."/>
            <person name="Griffiths-Jones S."/>
            <person name="Gross S."/>
            <person name="Guigo R."/>
            <person name="Gustafson E.A."/>
            <person name="Haerty W."/>
            <person name="Hahn M.W."/>
            <person name="Halligan D.L."/>
            <person name="Halpern A.L."/>
            <person name="Halter G.M."/>
            <person name="Han M.V."/>
            <person name="Heger A."/>
            <person name="Hillier L."/>
            <person name="Hinrichs A.S."/>
            <person name="Holmes I."/>
            <person name="Hoskins R.A."/>
            <person name="Hubisz M.J."/>
            <person name="Hultmark D."/>
            <person name="Huntley M.A."/>
            <person name="Jaffe D.B."/>
            <person name="Jagadeeshan S."/>
            <person name="Jeck W.R."/>
            <person name="Johnson J."/>
            <person name="Jones C.D."/>
            <person name="Jordan W.C."/>
            <person name="Karpen G.H."/>
            <person name="Kataoka E."/>
            <person name="Keightley P.D."/>
            <person name="Kheradpour P."/>
            <person name="Kirkness E.F."/>
            <person name="Koerich L.B."/>
            <person name="Kristiansen K."/>
            <person name="Kudrna D."/>
            <person name="Kulathinal R.J."/>
            <person name="Kumar S."/>
            <person name="Kwok R."/>
            <person name="Lander E."/>
            <person name="Langley C.H."/>
            <person name="Lapoint R."/>
            <person name="Lazzaro B.P."/>
            <person name="Lee S.J."/>
            <person name="Levesque L."/>
            <person name="Li R."/>
            <person name="Lin C.F."/>
            <person name="Lin M.F."/>
            <person name="Lindblad-Toh K."/>
            <person name="Llopart A."/>
            <person name="Long M."/>
            <person name="Low L."/>
            <person name="Lozovsky E."/>
            <person name="Lu J."/>
            <person name="Luo M."/>
            <person name="Machado C.A."/>
            <person name="Makalowski W."/>
            <person name="Marzo M."/>
            <person name="Matsuda M."/>
            <person name="Matzkin L."/>
            <person name="McAllister B."/>
            <person name="McBride C.S."/>
            <person name="McKernan B."/>
            <person name="McKernan K."/>
            <person name="Mendez-Lago M."/>
            <person name="Minx P."/>
            <person name="Mollenhauer M.U."/>
            <person name="Montooth K."/>
            <person name="Mount S.M."/>
            <person name="Mu X."/>
            <person name="Myers E."/>
            <person name="Negre B."/>
            <person name="Newfeld S."/>
            <person name="Nielsen R."/>
            <person name="Noor M.A."/>
            <person name="O'Grady P."/>
            <person name="Pachter L."/>
            <person name="Papaceit M."/>
            <person name="Parisi M.J."/>
            <person name="Parisi M."/>
            <person name="Parts L."/>
            <person name="Pedersen J.S."/>
            <person name="Pesole G."/>
            <person name="Phillippy A.M."/>
            <person name="Ponting C.P."/>
            <person name="Pop M."/>
            <person name="Porcelli D."/>
            <person name="Powell J.R."/>
            <person name="Prohaska S."/>
            <person name="Pruitt K."/>
            <person name="Puig M."/>
            <person name="Quesneville H."/>
            <person name="Ram K.R."/>
            <person name="Rand D."/>
            <person name="Rasmussen M.D."/>
            <person name="Reed L.K."/>
            <person name="Reenan R."/>
            <person name="Reily A."/>
            <person name="Remington K.A."/>
            <person name="Rieger T.T."/>
            <person name="Ritchie M.G."/>
            <person name="Robin C."/>
            <person name="Rogers Y.H."/>
            <person name="Rohde C."/>
            <person name="Rozas J."/>
            <person name="Rubenfield M.J."/>
            <person name="Ruiz A."/>
            <person name="Russo S."/>
            <person name="Salzberg S.L."/>
            <person name="Sanchez-Gracia A."/>
            <person name="Saranga D.J."/>
            <person name="Sato H."/>
            <person name="Schaeffer S.W."/>
            <person name="Schatz M.C."/>
            <person name="Schlenke T."/>
            <person name="Schwartz R."/>
            <person name="Segarra C."/>
            <person name="Singh R.S."/>
            <person name="Sirot L."/>
            <person name="Sirota M."/>
            <person name="Sisneros N.B."/>
            <person name="Smith C.D."/>
            <person name="Smith T.F."/>
            <person name="Spieth J."/>
            <person name="Stage D.E."/>
            <person name="Stark A."/>
            <person name="Stephan W."/>
            <person name="Strausberg R.L."/>
            <person name="Strempel S."/>
            <person name="Sturgill D."/>
            <person name="Sutton G."/>
            <person name="Sutton G.G."/>
            <person name="Tao W."/>
            <person name="Teichmann S."/>
            <person name="Tobari Y.N."/>
            <person name="Tomimura Y."/>
            <person name="Tsolas J.M."/>
            <person name="Valente V.L."/>
            <person name="Venter E."/>
            <person name="Venter J.C."/>
            <person name="Vicario S."/>
            <person name="Vieira F.G."/>
            <person name="Vilella A.J."/>
            <person name="Villasante A."/>
            <person name="Walenz B."/>
            <person name="Wang J."/>
            <person name="Wasserman M."/>
            <person name="Watts T."/>
            <person name="Wilson D."/>
            <person name="Wilson R.K."/>
            <person name="Wing R.A."/>
            <person name="Wolfner M.F."/>
            <person name="Wong A."/>
            <person name="Wong G.K."/>
            <person name="Wu C.I."/>
            <person name="Wu G."/>
            <person name="Yamamoto D."/>
            <person name="Yang H.P."/>
            <person name="Yang S.P."/>
            <person name="Yorke J.A."/>
            <person name="Yoshida K."/>
            <person name="Zdobnov E."/>
            <person name="Zhang P."/>
            <person name="Zhang Y."/>
            <person name="Zimin A.V."/>
            <person name="Baldwin J."/>
            <person name="Abdouelleil A."/>
            <person name="Abdulkadir J."/>
            <person name="Abebe A."/>
            <person name="Abera B."/>
            <person name="Abreu J."/>
            <person name="Acer S.C."/>
            <person name="Aftuck L."/>
            <person name="Alexander A."/>
            <person name="An P."/>
            <person name="Anderson E."/>
            <person name="Anderson S."/>
            <person name="Arachi H."/>
            <person name="Azer M."/>
            <person name="Bachantsang P."/>
            <person name="Barry A."/>
            <person name="Bayul T."/>
            <person name="Berlin A."/>
            <person name="Bessette D."/>
            <person name="Bloom T."/>
            <person name="Blye J."/>
            <person name="Boguslavskiy L."/>
            <person name="Bonnet C."/>
            <person name="Boukhgalter B."/>
            <person name="Bourzgui I."/>
            <person name="Brown A."/>
            <person name="Cahill P."/>
            <person name="Channer S."/>
            <person name="Cheshatsang Y."/>
            <person name="Chuda L."/>
            <person name="Citroen M."/>
            <person name="Collymore A."/>
            <person name="Cooke P."/>
            <person name="Costello M."/>
            <person name="D'Aco K."/>
            <person name="Daza R."/>
            <person name="De Haan G."/>
            <person name="DeGray S."/>
            <person name="DeMaso C."/>
            <person name="Dhargay N."/>
            <person name="Dooley K."/>
            <person name="Dooley E."/>
            <person name="Doricent M."/>
            <person name="Dorje P."/>
            <person name="Dorjee K."/>
            <person name="Dupes A."/>
            <person name="Elong R."/>
            <person name="Falk J."/>
            <person name="Farina A."/>
            <person name="Faro S."/>
            <person name="Ferguson D."/>
            <person name="Fisher S."/>
            <person name="Foley C.D."/>
            <person name="Franke A."/>
            <person name="Friedrich D."/>
            <person name="Gadbois L."/>
            <person name="Gearin G."/>
            <person name="Gearin C.R."/>
            <person name="Giannoukos G."/>
            <person name="Goode T."/>
            <person name="Graham J."/>
            <person name="Grandbois E."/>
            <person name="Grewal S."/>
            <person name="Gyaltsen K."/>
            <person name="Hafez N."/>
            <person name="Hagos B."/>
            <person name="Hall J."/>
            <person name="Henson C."/>
            <person name="Hollinger A."/>
            <person name="Honan T."/>
            <person name="Huard M.D."/>
            <person name="Hughes L."/>
            <person name="Hurhula B."/>
            <person name="Husby M.E."/>
            <person name="Kamat A."/>
            <person name="Kanga B."/>
            <person name="Kashin S."/>
            <person name="Khazanovich D."/>
            <person name="Kisner P."/>
            <person name="Lance K."/>
            <person name="Lara M."/>
            <person name="Lee W."/>
            <person name="Lennon N."/>
            <person name="Letendre F."/>
            <person name="LeVine R."/>
            <person name="Lipovsky A."/>
            <person name="Liu X."/>
            <person name="Liu J."/>
            <person name="Liu S."/>
            <person name="Lokyitsang T."/>
            <person name="Lokyitsang Y."/>
            <person name="Lubonja R."/>
            <person name="Lui A."/>
            <person name="MacDonald P."/>
            <person name="Magnisalis V."/>
            <person name="Maru K."/>
            <person name="Matthews C."/>
            <person name="McCusker W."/>
            <person name="McDonough S."/>
            <person name="Mehta T."/>
            <person name="Meldrim J."/>
            <person name="Meneus L."/>
            <person name="Mihai O."/>
            <person name="Mihalev A."/>
            <person name="Mihova T."/>
            <person name="Mittelman R."/>
            <person name="Mlenga V."/>
            <person name="Montmayeur A."/>
            <person name="Mulrain L."/>
            <person name="Navidi A."/>
            <person name="Naylor J."/>
            <person name="Negash T."/>
            <person name="Nguyen T."/>
            <person name="Nguyen N."/>
            <person name="Nicol R."/>
            <person name="Norbu C."/>
            <person name="Norbu N."/>
            <person name="Novod N."/>
            <person name="O'Neill B."/>
            <person name="Osman S."/>
            <person name="Markiewicz E."/>
            <person name="Oyono O.L."/>
            <person name="Patti C."/>
            <person name="Phunkhang P."/>
            <person name="Pierre F."/>
            <person name="Priest M."/>
            <person name="Raghuraman S."/>
            <person name="Rege F."/>
            <person name="Reyes R."/>
            <person name="Rise C."/>
            <person name="Rogov P."/>
            <person name="Ross K."/>
            <person name="Ryan E."/>
            <person name="Settipalli S."/>
            <person name="Shea T."/>
            <person name="Sherpa N."/>
            <person name="Shi L."/>
            <person name="Shih D."/>
            <person name="Sparrow T."/>
            <person name="Spaulding J."/>
            <person name="Stalker J."/>
            <person name="Stange-Thomann N."/>
            <person name="Stavropoulos S."/>
            <person name="Stone C."/>
            <person name="Strader C."/>
            <person name="Tesfaye S."/>
            <person name="Thomson T."/>
            <person name="Thoulutsang Y."/>
            <person name="Thoulutsang D."/>
            <person name="Topham K."/>
            <person name="Topping I."/>
            <person name="Tsamla T."/>
            <person name="Vassiliev H."/>
            <person name="Vo A."/>
            <person name="Wangchuk T."/>
            <person name="Wangdi T."/>
            <person name="Weiand M."/>
            <person name="Wilkinson J."/>
            <person name="Wilson A."/>
            <person name="Yadav S."/>
            <person name="Young G."/>
            <person name="Yu Q."/>
            <person name="Zembek L."/>
            <person name="Zhong D."/>
            <person name="Zimmer A."/>
            <person name="Zwirko Z."/>
            <person name="Jaffe D.B."/>
            <person name="Alvarez P."/>
            <person name="Brockman W."/>
            <person name="Butler J."/>
            <person name="Chin C."/>
            <person name="Gnerre S."/>
            <person name="Grabherr M."/>
            <person name="Kleber M."/>
            <person name="Mauceli E."/>
            <person name="MacCallum I."/>
        </authorList>
    </citation>
    <scope>NUCLEOTIDE SEQUENCE [LARGE SCALE GENOMIC DNA]</scope>
    <source>
        <strain evidence="2">Tucson 15010-1051.87</strain>
    </source>
</reference>